<dbReference type="InterPro" id="IPR006449">
    <property type="entry name" value="Squal_synth-like"/>
</dbReference>
<protein>
    <recommendedName>
        <fullName evidence="4 11">Squalene synthase</fullName>
        <shortName evidence="11">SQS</shortName>
        <shortName evidence="11">SS</shortName>
        <ecNumber evidence="4 11">2.5.1.21</ecNumber>
    </recommendedName>
</protein>
<evidence type="ECO:0000256" key="2">
    <source>
        <dbReference type="ARBA" id="ARBA00004370"/>
    </source>
</evidence>
<evidence type="ECO:0000256" key="5">
    <source>
        <dbReference type="ARBA" id="ARBA00022516"/>
    </source>
</evidence>
<keyword evidence="6 11" id="KW-0808">Transferase</keyword>
<dbReference type="PANTHER" id="PTHR11626">
    <property type="entry name" value="FARNESYL-DIPHOSPHATE FARNESYLTRANSFERASE"/>
    <property type="match status" value="1"/>
</dbReference>
<reference evidence="13" key="1">
    <citation type="submission" date="2015-09" db="EMBL/GenBank/DDBJ databases">
        <authorList>
            <consortium name="Pathogen Informatics"/>
        </authorList>
    </citation>
    <scope>NUCLEOTIDE SEQUENCE [LARGE SCALE GENOMIC DNA]</scope>
    <source>
        <strain evidence="13">Lake Konstanz</strain>
    </source>
</reference>
<dbReference type="SFLD" id="SFLDS00005">
    <property type="entry name" value="Isoprenoid_Synthase_Type_I"/>
    <property type="match status" value="1"/>
</dbReference>
<evidence type="ECO:0000256" key="11">
    <source>
        <dbReference type="RuleBase" id="RU368088"/>
    </source>
</evidence>
<dbReference type="OMA" id="GEACQLM"/>
<dbReference type="EMBL" id="CYKH01002167">
    <property type="protein sequence ID" value="CUG93596.1"/>
    <property type="molecule type" value="Genomic_DNA"/>
</dbReference>
<comment type="catalytic activity">
    <reaction evidence="11">
        <text>2 (2E,6E)-farnesyl diphosphate + NADPH + H(+) = squalene + 2 diphosphate + NADP(+)</text>
        <dbReference type="Rhea" id="RHEA:32295"/>
        <dbReference type="ChEBI" id="CHEBI:15378"/>
        <dbReference type="ChEBI" id="CHEBI:15440"/>
        <dbReference type="ChEBI" id="CHEBI:33019"/>
        <dbReference type="ChEBI" id="CHEBI:57783"/>
        <dbReference type="ChEBI" id="CHEBI:58349"/>
        <dbReference type="ChEBI" id="CHEBI:175763"/>
        <dbReference type="EC" id="2.5.1.21"/>
    </reaction>
</comment>
<dbReference type="InterPro" id="IPR033904">
    <property type="entry name" value="Trans_IPPS_HH"/>
</dbReference>
<dbReference type="AlphaFoldDB" id="A0A0S4JW07"/>
<dbReference type="InterPro" id="IPR002060">
    <property type="entry name" value="Squ/phyt_synthse"/>
</dbReference>
<comment type="catalytic activity">
    <reaction evidence="11">
        <text>2 (2E,6E)-farnesyl diphosphate + NADH + H(+) = squalene + 2 diphosphate + NAD(+)</text>
        <dbReference type="Rhea" id="RHEA:32299"/>
        <dbReference type="ChEBI" id="CHEBI:15378"/>
        <dbReference type="ChEBI" id="CHEBI:15440"/>
        <dbReference type="ChEBI" id="CHEBI:33019"/>
        <dbReference type="ChEBI" id="CHEBI:57540"/>
        <dbReference type="ChEBI" id="CHEBI:57945"/>
        <dbReference type="ChEBI" id="CHEBI:175763"/>
        <dbReference type="EC" id="2.5.1.21"/>
    </reaction>
</comment>
<keyword evidence="8" id="KW-1133">Transmembrane helix</keyword>
<dbReference type="InterPro" id="IPR019845">
    <property type="entry name" value="Squalene/phytoene_synthase_CS"/>
</dbReference>
<dbReference type="UniPathway" id="UPA00767">
    <property type="reaction ID" value="UER00751"/>
</dbReference>
<gene>
    <name evidence="12" type="ORF">BSAL_43695</name>
</gene>
<dbReference type="VEuPathDB" id="TriTrypDB:BSAL_43695"/>
<evidence type="ECO:0000256" key="1">
    <source>
        <dbReference type="ARBA" id="ARBA00001946"/>
    </source>
</evidence>
<dbReference type="SUPFAM" id="SSF48576">
    <property type="entry name" value="Terpenoid synthases"/>
    <property type="match status" value="1"/>
</dbReference>
<dbReference type="OrthoDB" id="431150at2759"/>
<dbReference type="Gene3D" id="1.10.600.10">
    <property type="entry name" value="Farnesyl Diphosphate Synthase"/>
    <property type="match status" value="1"/>
</dbReference>
<dbReference type="PANTHER" id="PTHR11626:SF2">
    <property type="entry name" value="SQUALENE SYNTHASE"/>
    <property type="match status" value="1"/>
</dbReference>
<dbReference type="GO" id="GO:0005789">
    <property type="term" value="C:endoplasmic reticulum membrane"/>
    <property type="evidence" value="ECO:0007669"/>
    <property type="project" value="TreeGrafter"/>
</dbReference>
<evidence type="ECO:0000313" key="12">
    <source>
        <dbReference type="EMBL" id="CUG93596.1"/>
    </source>
</evidence>
<dbReference type="PROSITE" id="PS01044">
    <property type="entry name" value="SQUALEN_PHYTOEN_SYN_1"/>
    <property type="match status" value="1"/>
</dbReference>
<dbReference type="NCBIfam" id="TIGR01559">
    <property type="entry name" value="squal_synth"/>
    <property type="match status" value="1"/>
</dbReference>
<keyword evidence="13" id="KW-1185">Reference proteome</keyword>
<dbReference type="PROSITE" id="PS01045">
    <property type="entry name" value="SQUALEN_PHYTOEN_SYN_2"/>
    <property type="match status" value="1"/>
</dbReference>
<evidence type="ECO:0000313" key="13">
    <source>
        <dbReference type="Proteomes" id="UP000051952"/>
    </source>
</evidence>
<dbReference type="Proteomes" id="UP000051952">
    <property type="component" value="Unassembled WGS sequence"/>
</dbReference>
<evidence type="ECO:0000256" key="3">
    <source>
        <dbReference type="ARBA" id="ARBA00006251"/>
    </source>
</evidence>
<dbReference type="Pfam" id="PF00494">
    <property type="entry name" value="SQS_PSY"/>
    <property type="match status" value="1"/>
</dbReference>
<comment type="similarity">
    <text evidence="3 11">Belongs to the phytoene/squalene synthase family.</text>
</comment>
<dbReference type="GO" id="GO:0051996">
    <property type="term" value="F:squalene synthase [NAD(P)H] activity"/>
    <property type="evidence" value="ECO:0007669"/>
    <property type="project" value="UniProtKB-UniRule"/>
</dbReference>
<comment type="subcellular location">
    <subcellularLocation>
        <location evidence="2">Membrane</location>
    </subcellularLocation>
</comment>
<dbReference type="GO" id="GO:0008610">
    <property type="term" value="P:lipid biosynthetic process"/>
    <property type="evidence" value="ECO:0007669"/>
    <property type="project" value="InterPro"/>
</dbReference>
<evidence type="ECO:0000256" key="7">
    <source>
        <dbReference type="ARBA" id="ARBA00022692"/>
    </source>
</evidence>
<dbReference type="FunFam" id="1.10.600.10:FF:000003">
    <property type="entry name" value="Farnesyl-diphosphate farnesyltransferase 1"/>
    <property type="match status" value="1"/>
</dbReference>
<keyword evidence="7" id="KW-0812">Transmembrane</keyword>
<organism evidence="12 13">
    <name type="scientific">Bodo saltans</name>
    <name type="common">Flagellated protozoan</name>
    <dbReference type="NCBI Taxonomy" id="75058"/>
    <lineage>
        <taxon>Eukaryota</taxon>
        <taxon>Discoba</taxon>
        <taxon>Euglenozoa</taxon>
        <taxon>Kinetoplastea</taxon>
        <taxon>Metakinetoplastina</taxon>
        <taxon>Eubodonida</taxon>
        <taxon>Bodonidae</taxon>
        <taxon>Bodo</taxon>
    </lineage>
</organism>
<comment type="cofactor">
    <cofactor evidence="1 11">
        <name>Mg(2+)</name>
        <dbReference type="ChEBI" id="CHEBI:18420"/>
    </cofactor>
</comment>
<evidence type="ECO:0000256" key="4">
    <source>
        <dbReference type="ARBA" id="ARBA00012373"/>
    </source>
</evidence>
<evidence type="ECO:0000256" key="6">
    <source>
        <dbReference type="ARBA" id="ARBA00022679"/>
    </source>
</evidence>
<comment type="function">
    <text evidence="11">Catalyzes the condensation of 2 farnesyl pyrophosphate (FPP) moieties to form squalene.</text>
</comment>
<keyword evidence="10" id="KW-0472">Membrane</keyword>
<dbReference type="InterPro" id="IPR044844">
    <property type="entry name" value="Trans_IPPS_euk-type"/>
</dbReference>
<proteinExistence type="inferred from homology"/>
<evidence type="ECO:0000256" key="9">
    <source>
        <dbReference type="ARBA" id="ARBA00023098"/>
    </source>
</evidence>
<accession>A0A0S4JW07</accession>
<sequence length="410" mass="47192">MGFWDLLRVDEVFAMITVKRQWGSLKLNLRDDQEDLKFCYEVLNEVSRSFAAVIMQLDQEMRDAICIFYLVLRALDTIEDDMDVSVAKKKEELPIFHKKSHDLTWCIDGIGKGHEKLLLQQYYRVSREYQKLKTPYQEVISDICERMANGMCHYLENTVQTKHDYDMYCHYVAGLVGHGLTRLFASSGMEDPHLADDLTSANHMGLFLQKTNIIRDYFEDISENPPRIFWPKEIWGNFTDDLHSFKDPQNIKTALECLNAMICDAMQHLPFVVEYMASLKTQSLFLFCAIPQVMAIATLAKLYNNPGVFNSKVKIRKGLACKIMLHCDNLASALTQFNVHLTEMETSLKEEDPSFDLSRVLLATGRQHLVAHCKVDKVSYARSFITRYPALGGQLLYSLIDGVGSYFRKN</sequence>
<dbReference type="SFLD" id="SFLDG01018">
    <property type="entry name" value="Squalene/Phytoene_Synthase_Lik"/>
    <property type="match status" value="1"/>
</dbReference>
<keyword evidence="5" id="KW-0444">Lipid biosynthesis</keyword>
<dbReference type="InterPro" id="IPR008949">
    <property type="entry name" value="Isoprenoid_synthase_dom_sf"/>
</dbReference>
<keyword evidence="9" id="KW-0443">Lipid metabolism</keyword>
<evidence type="ECO:0000256" key="8">
    <source>
        <dbReference type="ARBA" id="ARBA00022989"/>
    </source>
</evidence>
<comment type="pathway">
    <text evidence="11">Terpene metabolism; lanosterol biosynthesis; lanosterol from farnesyl diphosphate: step 1/3.</text>
</comment>
<dbReference type="GO" id="GO:0045338">
    <property type="term" value="P:farnesyl diphosphate metabolic process"/>
    <property type="evidence" value="ECO:0007669"/>
    <property type="project" value="InterPro"/>
</dbReference>
<name>A0A0S4JW07_BODSA</name>
<evidence type="ECO:0000256" key="10">
    <source>
        <dbReference type="ARBA" id="ARBA00023136"/>
    </source>
</evidence>
<dbReference type="GO" id="GO:0055056">
    <property type="term" value="F:D-glucose transmembrane transporter activity"/>
    <property type="evidence" value="ECO:0007669"/>
    <property type="project" value="UniProtKB-UniRule"/>
</dbReference>
<dbReference type="EC" id="2.5.1.21" evidence="4 11"/>
<dbReference type="CDD" id="cd00683">
    <property type="entry name" value="Trans_IPPS_HH"/>
    <property type="match status" value="1"/>
</dbReference>